<sequence length="248" mass="27429">MVANPGFASSLKTLLPGLQETEYSELLNGSTLVAWPRTTADIRFSPQGTMGDVLRALPKEFDVPVYVESSFLVPGIALGEDKKLGIINELLKVETLSGVTYYSERRNGIAVLFDNVYQVAQPGSKTPMETKPLTALPDSLELFVHLRDSNFGSSWYEMSIKRLGEGLFFSLQNQRPLHFMMIRAFSENDVRMRIVIASVDEGTYVAAICAANPAKLAASLVDMYSAMEKRLRAVQGWVVERIAGKISK</sequence>
<dbReference type="InterPro" id="IPR046745">
    <property type="entry name" value="DUF6675"/>
</dbReference>
<gene>
    <name evidence="1" type="ORF">SDC9_16455</name>
</gene>
<comment type="caution">
    <text evidence="1">The sequence shown here is derived from an EMBL/GenBank/DDBJ whole genome shotgun (WGS) entry which is preliminary data.</text>
</comment>
<dbReference type="AlphaFoldDB" id="A0A644TUX9"/>
<dbReference type="Pfam" id="PF20380">
    <property type="entry name" value="DUF6675"/>
    <property type="match status" value="1"/>
</dbReference>
<reference evidence="1" key="1">
    <citation type="submission" date="2019-08" db="EMBL/GenBank/DDBJ databases">
        <authorList>
            <person name="Kucharzyk K."/>
            <person name="Murdoch R.W."/>
            <person name="Higgins S."/>
            <person name="Loffler F."/>
        </authorList>
    </citation>
    <scope>NUCLEOTIDE SEQUENCE</scope>
</reference>
<accession>A0A644TUX9</accession>
<evidence type="ECO:0000313" key="1">
    <source>
        <dbReference type="EMBL" id="MPL70695.1"/>
    </source>
</evidence>
<name>A0A644TUX9_9ZZZZ</name>
<dbReference type="EMBL" id="VSSQ01000054">
    <property type="protein sequence ID" value="MPL70695.1"/>
    <property type="molecule type" value="Genomic_DNA"/>
</dbReference>
<protein>
    <submittedName>
        <fullName evidence="1">Uncharacterized protein</fullName>
    </submittedName>
</protein>
<organism evidence="1">
    <name type="scientific">bioreactor metagenome</name>
    <dbReference type="NCBI Taxonomy" id="1076179"/>
    <lineage>
        <taxon>unclassified sequences</taxon>
        <taxon>metagenomes</taxon>
        <taxon>ecological metagenomes</taxon>
    </lineage>
</organism>
<proteinExistence type="predicted"/>